<dbReference type="AlphaFoldDB" id="A0A9W7Y642"/>
<reference evidence="2" key="1">
    <citation type="submission" date="2022-07" db="EMBL/GenBank/DDBJ databases">
        <title>Phylogenomic reconstructions and comparative analyses of Kickxellomycotina fungi.</title>
        <authorList>
            <person name="Reynolds N.K."/>
            <person name="Stajich J.E."/>
            <person name="Barry K."/>
            <person name="Grigoriev I.V."/>
            <person name="Crous P."/>
            <person name="Smith M.E."/>
        </authorList>
    </citation>
    <scope>NUCLEOTIDE SEQUENCE</scope>
    <source>
        <strain evidence="2">BCRC 34381</strain>
    </source>
</reference>
<evidence type="ECO:0000313" key="3">
    <source>
        <dbReference type="Proteomes" id="UP001143981"/>
    </source>
</evidence>
<dbReference type="Pfam" id="PF17667">
    <property type="entry name" value="Pkinase_fungal"/>
    <property type="match status" value="1"/>
</dbReference>
<sequence length="253" mass="28163">MNPEHLPADELTMYPWIQAFIKFVADALPEAVINGRASIPGPNARGPRRIIAFQLTNVVAVDSDDMKRPDIVLTEDVGQTEGGVANNRPEYWGTVGVIELGYDPTIQWVEADGMWNIEIYDEASQETHTCHDAMMRHNTTSVFGRHTRCFRAKMTETVDGQARETDVIIKDSWAHASIANGIAPRNELAYLREISDKLCNHRELAGKYPHLNAGGIVRIRDSETPGVAIDDMTSTFISDLGVQMINAMHGCWD</sequence>
<dbReference type="OrthoDB" id="5584477at2759"/>
<name>A0A9W7Y642_9FUNG</name>
<proteinExistence type="predicted"/>
<organism evidence="2 3">
    <name type="scientific">Coemansia biformis</name>
    <dbReference type="NCBI Taxonomy" id="1286918"/>
    <lineage>
        <taxon>Eukaryota</taxon>
        <taxon>Fungi</taxon>
        <taxon>Fungi incertae sedis</taxon>
        <taxon>Zoopagomycota</taxon>
        <taxon>Kickxellomycotina</taxon>
        <taxon>Kickxellomycetes</taxon>
        <taxon>Kickxellales</taxon>
        <taxon>Kickxellaceae</taxon>
        <taxon>Coemansia</taxon>
    </lineage>
</organism>
<dbReference type="InterPro" id="IPR040976">
    <property type="entry name" value="Pkinase_fungal"/>
</dbReference>
<protein>
    <recommendedName>
        <fullName evidence="1">Fungal-type protein kinase domain-containing protein</fullName>
    </recommendedName>
</protein>
<dbReference type="EMBL" id="JANBOI010000682">
    <property type="protein sequence ID" value="KAJ1729061.1"/>
    <property type="molecule type" value="Genomic_DNA"/>
</dbReference>
<evidence type="ECO:0000259" key="1">
    <source>
        <dbReference type="Pfam" id="PF17667"/>
    </source>
</evidence>
<dbReference type="Proteomes" id="UP001143981">
    <property type="component" value="Unassembled WGS sequence"/>
</dbReference>
<evidence type="ECO:0000313" key="2">
    <source>
        <dbReference type="EMBL" id="KAJ1729061.1"/>
    </source>
</evidence>
<accession>A0A9W7Y642</accession>
<gene>
    <name evidence="2" type="ORF">LPJ61_003708</name>
</gene>
<feature type="domain" description="Fungal-type protein kinase" evidence="1">
    <location>
        <begin position="98"/>
        <end position="177"/>
    </location>
</feature>
<comment type="caution">
    <text evidence="2">The sequence shown here is derived from an EMBL/GenBank/DDBJ whole genome shotgun (WGS) entry which is preliminary data.</text>
</comment>
<keyword evidence="3" id="KW-1185">Reference proteome</keyword>